<sequence length="445" mass="48315">MMSYVDEVIDLVVKKNPAEPEFHQAVKEVLESLRVVVEANEEKFRKDALLERLVEPERQFKFRVPWVDDNGQVHVNTGYRVQFNSAIGPYKGGLRLHPSVNLGIIKFLGFEQIFKNSLTGLPIGGGKGGSDFDPKGKSDREIMAFCQSFMTELCKYIGADTDVPAGDIGTGAREIGYMFGQYKRIRGVFEGVLTGKGLTYGGSLARTEATGYGLLYLTQEMLKLNGIELAGKTVAVSGSGNVAIYATEKAQQLGAKVVTVSDSTGWVYDPEGIDLAALKEIKEVKRARLTEYKNYRPNAEYHEGRGVWSVKVDIALPCATQNELHLEDAKALVANGCIAVAEGANMPTTLEATEYLQKNGVLFAPGKAANAGGVATSALEMSQNSERLSWTFEEVDGKLQQIMVNICHNMADAAEKYGAKGNYVVGANIAGFEKVVEAMTAQGIV</sequence>
<dbReference type="GO" id="GO:0006537">
    <property type="term" value="P:glutamate biosynthetic process"/>
    <property type="evidence" value="ECO:0007669"/>
    <property type="project" value="TreeGrafter"/>
</dbReference>
<dbReference type="AlphaFoldDB" id="A0A6N3A3H3"/>
<dbReference type="InterPro" id="IPR036291">
    <property type="entry name" value="NAD(P)-bd_dom_sf"/>
</dbReference>
<dbReference type="InterPro" id="IPR006096">
    <property type="entry name" value="Glu/Leu/Phe/Val/Trp_DH_C"/>
</dbReference>
<name>A0A6N3A3H3_MEDGN</name>
<accession>A0A6N3A3H3</accession>
<dbReference type="Pfam" id="PF00208">
    <property type="entry name" value="ELFV_dehydrog"/>
    <property type="match status" value="1"/>
</dbReference>
<evidence type="ECO:0000259" key="10">
    <source>
        <dbReference type="SMART" id="SM00839"/>
    </source>
</evidence>
<comment type="subunit">
    <text evidence="2">Homohexamer.</text>
</comment>
<feature type="binding site" evidence="7">
    <location>
        <position position="91"/>
    </location>
    <ligand>
        <name>substrate</name>
    </ligand>
</feature>
<reference evidence="11" key="1">
    <citation type="submission" date="2019-11" db="EMBL/GenBank/DDBJ databases">
        <authorList>
            <person name="Feng L."/>
        </authorList>
    </citation>
    <scope>NUCLEOTIDE SEQUENCE</scope>
    <source>
        <strain evidence="11">RgnavusLFYP19</strain>
    </source>
</reference>
<dbReference type="Gene3D" id="1.10.285.10">
    <property type="entry name" value="Glutamate Dehydrogenase, chain A, domain 3"/>
    <property type="match status" value="2"/>
</dbReference>
<dbReference type="InterPro" id="IPR014362">
    <property type="entry name" value="Glu_DH"/>
</dbReference>
<evidence type="ECO:0000256" key="1">
    <source>
        <dbReference type="ARBA" id="ARBA00006382"/>
    </source>
</evidence>
<feature type="site" description="Important for catalysis" evidence="8">
    <location>
        <position position="167"/>
    </location>
</feature>
<protein>
    <recommendedName>
        <fullName evidence="3 5">Glutamate dehydrogenase</fullName>
    </recommendedName>
</protein>
<keyword evidence="7" id="KW-0520">NAD</keyword>
<dbReference type="GO" id="GO:0005829">
    <property type="term" value="C:cytosol"/>
    <property type="evidence" value="ECO:0007669"/>
    <property type="project" value="TreeGrafter"/>
</dbReference>
<keyword evidence="4 5" id="KW-0560">Oxidoreductase</keyword>
<proteinExistence type="inferred from homology"/>
<gene>
    <name evidence="11" type="primary">gdhA</name>
    <name evidence="11" type="ORF">RGLFYP19_00895</name>
</gene>
<dbReference type="InterPro" id="IPR006095">
    <property type="entry name" value="Glu/Leu/Phe/Val/Trp_DH"/>
</dbReference>
<feature type="domain" description="Glutamate/phenylalanine/leucine/valine/L-tryptophan dehydrogenase C-terminal" evidence="10">
    <location>
        <begin position="203"/>
        <end position="443"/>
    </location>
</feature>
<dbReference type="FunFam" id="1.10.285.10:FF:000001">
    <property type="entry name" value="Glutamate dehydrogenase"/>
    <property type="match status" value="1"/>
</dbReference>
<feature type="binding site" evidence="7">
    <location>
        <position position="210"/>
    </location>
    <ligand>
        <name>NAD(+)</name>
        <dbReference type="ChEBI" id="CHEBI:57540"/>
    </ligand>
</feature>
<comment type="similarity">
    <text evidence="1 5 9">Belongs to the Glu/Leu/Phe/Val dehydrogenases family.</text>
</comment>
<feature type="binding site" evidence="7">
    <location>
        <position position="166"/>
    </location>
    <ligand>
        <name>substrate</name>
    </ligand>
</feature>
<dbReference type="NCBIfam" id="NF006929">
    <property type="entry name" value="PRK09414.1"/>
    <property type="match status" value="1"/>
</dbReference>
<evidence type="ECO:0000256" key="8">
    <source>
        <dbReference type="PIRSR" id="PIRSR000185-3"/>
    </source>
</evidence>
<dbReference type="FunFam" id="3.40.50.720:FF:000030">
    <property type="entry name" value="Glutamate dehydrogenase"/>
    <property type="match status" value="1"/>
</dbReference>
<feature type="binding site" evidence="7">
    <location>
        <position position="112"/>
    </location>
    <ligand>
        <name>substrate</name>
    </ligand>
</feature>
<dbReference type="PIRSF" id="PIRSF000185">
    <property type="entry name" value="Glu_DH"/>
    <property type="match status" value="1"/>
</dbReference>
<dbReference type="Gene3D" id="3.40.50.720">
    <property type="entry name" value="NAD(P)-binding Rossmann-like Domain"/>
    <property type="match status" value="1"/>
</dbReference>
<feature type="binding site" evidence="7">
    <location>
        <position position="377"/>
    </location>
    <ligand>
        <name>substrate</name>
    </ligand>
</feature>
<dbReference type="InterPro" id="IPR033922">
    <property type="entry name" value="NAD_bind_Glu_DH"/>
</dbReference>
<evidence type="ECO:0000256" key="6">
    <source>
        <dbReference type="PIRSR" id="PIRSR000185-1"/>
    </source>
</evidence>
<dbReference type="PROSITE" id="PS00074">
    <property type="entry name" value="GLFV_DEHYDROGENASE"/>
    <property type="match status" value="1"/>
</dbReference>
<dbReference type="GO" id="GO:0000166">
    <property type="term" value="F:nucleotide binding"/>
    <property type="evidence" value="ECO:0007669"/>
    <property type="project" value="UniProtKB-KW"/>
</dbReference>
<dbReference type="SMART" id="SM00839">
    <property type="entry name" value="ELFV_dehydrog"/>
    <property type="match status" value="1"/>
</dbReference>
<dbReference type="PANTHER" id="PTHR43571">
    <property type="entry name" value="NADP-SPECIFIC GLUTAMATE DEHYDROGENASE 1-RELATED"/>
    <property type="match status" value="1"/>
</dbReference>
<dbReference type="SUPFAM" id="SSF53223">
    <property type="entry name" value="Aminoacid dehydrogenase-like, N-terminal domain"/>
    <property type="match status" value="1"/>
</dbReference>
<dbReference type="EMBL" id="CACRUK010000011">
    <property type="protein sequence ID" value="VYT86311.1"/>
    <property type="molecule type" value="Genomic_DNA"/>
</dbReference>
<dbReference type="SUPFAM" id="SSF51735">
    <property type="entry name" value="NAD(P)-binding Rossmann-fold domains"/>
    <property type="match status" value="1"/>
</dbReference>
<organism evidence="11">
    <name type="scientific">Mediterraneibacter gnavus</name>
    <name type="common">Ruminococcus gnavus</name>
    <dbReference type="NCBI Taxonomy" id="33038"/>
    <lineage>
        <taxon>Bacteria</taxon>
        <taxon>Bacillati</taxon>
        <taxon>Bacillota</taxon>
        <taxon>Clostridia</taxon>
        <taxon>Lachnospirales</taxon>
        <taxon>Lachnospiraceae</taxon>
        <taxon>Mediterraneibacter</taxon>
    </lineage>
</organism>
<evidence type="ECO:0000313" key="11">
    <source>
        <dbReference type="EMBL" id="VYT86311.1"/>
    </source>
</evidence>
<keyword evidence="7" id="KW-0547">Nucleotide-binding</keyword>
<dbReference type="InterPro" id="IPR033524">
    <property type="entry name" value="Glu/Leu/Phe/Val_DH_AS"/>
</dbReference>
<feature type="binding site" evidence="7">
    <location>
        <position position="241"/>
    </location>
    <ligand>
        <name>NAD(+)</name>
        <dbReference type="ChEBI" id="CHEBI:57540"/>
    </ligand>
</feature>
<dbReference type="Pfam" id="PF02812">
    <property type="entry name" value="ELFV_dehydrog_N"/>
    <property type="match status" value="1"/>
</dbReference>
<dbReference type="InterPro" id="IPR006097">
    <property type="entry name" value="Glu/Leu/Phe/Val/Trp_DH_dimer"/>
</dbReference>
<dbReference type="FunFam" id="3.40.50.10860:FF:000002">
    <property type="entry name" value="Glutamate dehydrogenase"/>
    <property type="match status" value="1"/>
</dbReference>
<dbReference type="Gene3D" id="3.40.50.10860">
    <property type="entry name" value="Leucine Dehydrogenase, chain A, domain 1"/>
    <property type="match status" value="1"/>
</dbReference>
<evidence type="ECO:0000256" key="3">
    <source>
        <dbReference type="ARBA" id="ARBA00012896"/>
    </source>
</evidence>
<evidence type="ECO:0000256" key="5">
    <source>
        <dbReference type="PIRNR" id="PIRNR000185"/>
    </source>
</evidence>
<dbReference type="GO" id="GO:0004354">
    <property type="term" value="F:glutamate dehydrogenase (NADP+) activity"/>
    <property type="evidence" value="ECO:0007669"/>
    <property type="project" value="TreeGrafter"/>
</dbReference>
<evidence type="ECO:0000256" key="4">
    <source>
        <dbReference type="ARBA" id="ARBA00023002"/>
    </source>
</evidence>
<feature type="binding site" evidence="7">
    <location>
        <position position="115"/>
    </location>
    <ligand>
        <name>substrate</name>
    </ligand>
</feature>
<dbReference type="PANTHER" id="PTHR43571:SF1">
    <property type="entry name" value="NADP-SPECIFIC GLUTAMATE DEHYDROGENASE 1-RELATED"/>
    <property type="match status" value="1"/>
</dbReference>
<feature type="active site" description="Proton donor" evidence="6">
    <location>
        <position position="127"/>
    </location>
</feature>
<evidence type="ECO:0000256" key="7">
    <source>
        <dbReference type="PIRSR" id="PIRSR000185-2"/>
    </source>
</evidence>
<dbReference type="InterPro" id="IPR050724">
    <property type="entry name" value="Glu_Leu_Phe_Val_DH"/>
</dbReference>
<evidence type="ECO:0000256" key="2">
    <source>
        <dbReference type="ARBA" id="ARBA00011643"/>
    </source>
</evidence>
<dbReference type="InterPro" id="IPR046346">
    <property type="entry name" value="Aminoacid_DH-like_N_sf"/>
</dbReference>
<dbReference type="CDD" id="cd05313">
    <property type="entry name" value="NAD_bind_2_Glu_DH"/>
    <property type="match status" value="1"/>
</dbReference>
<dbReference type="PRINTS" id="PR00082">
    <property type="entry name" value="GLFDHDRGNASE"/>
</dbReference>
<evidence type="ECO:0000256" key="9">
    <source>
        <dbReference type="RuleBase" id="RU004417"/>
    </source>
</evidence>